<evidence type="ECO:0000259" key="6">
    <source>
        <dbReference type="Pfam" id="PF00892"/>
    </source>
</evidence>
<evidence type="ECO:0000313" key="8">
    <source>
        <dbReference type="Proteomes" id="UP000075346"/>
    </source>
</evidence>
<evidence type="ECO:0000256" key="5">
    <source>
        <dbReference type="SAM" id="Phobius"/>
    </source>
</evidence>
<feature type="transmembrane region" description="Helical" evidence="5">
    <location>
        <begin position="33"/>
        <end position="51"/>
    </location>
</feature>
<dbReference type="InterPro" id="IPR000620">
    <property type="entry name" value="EamA_dom"/>
</dbReference>
<feature type="transmembrane region" description="Helical" evidence="5">
    <location>
        <begin position="244"/>
        <end position="263"/>
    </location>
</feature>
<dbReference type="Proteomes" id="UP000075346">
    <property type="component" value="Unassembled WGS sequence"/>
</dbReference>
<evidence type="ECO:0000256" key="2">
    <source>
        <dbReference type="ARBA" id="ARBA00022692"/>
    </source>
</evidence>
<evidence type="ECO:0000256" key="4">
    <source>
        <dbReference type="ARBA" id="ARBA00023136"/>
    </source>
</evidence>
<protein>
    <submittedName>
        <fullName evidence="7">Acetylserine transporter</fullName>
    </submittedName>
</protein>
<dbReference type="EMBL" id="LOBR01000134">
    <property type="protein sequence ID" value="KYN79476.1"/>
    <property type="molecule type" value="Genomic_DNA"/>
</dbReference>
<feature type="transmembrane region" description="Helical" evidence="5">
    <location>
        <begin position="7"/>
        <end position="27"/>
    </location>
</feature>
<dbReference type="GO" id="GO:0016020">
    <property type="term" value="C:membrane"/>
    <property type="evidence" value="ECO:0007669"/>
    <property type="project" value="UniProtKB-SubCell"/>
</dbReference>
<evidence type="ECO:0000313" key="7">
    <source>
        <dbReference type="EMBL" id="KYN79476.1"/>
    </source>
</evidence>
<feature type="domain" description="EamA" evidence="6">
    <location>
        <begin position="7"/>
        <end position="130"/>
    </location>
</feature>
<organism evidence="7 8">
    <name type="scientific">Vibrio cidicii</name>
    <dbReference type="NCBI Taxonomy" id="1763883"/>
    <lineage>
        <taxon>Bacteria</taxon>
        <taxon>Pseudomonadati</taxon>
        <taxon>Pseudomonadota</taxon>
        <taxon>Gammaproteobacteria</taxon>
        <taxon>Vibrionales</taxon>
        <taxon>Vibrionaceae</taxon>
        <taxon>Vibrio</taxon>
    </lineage>
</organism>
<dbReference type="PANTHER" id="PTHR32322:SF9">
    <property type="entry name" value="AMINO-ACID METABOLITE EFFLUX PUMP-RELATED"/>
    <property type="match status" value="1"/>
</dbReference>
<feature type="transmembrane region" description="Helical" evidence="5">
    <location>
        <begin position="139"/>
        <end position="158"/>
    </location>
</feature>
<keyword evidence="2 5" id="KW-0812">Transmembrane</keyword>
<keyword evidence="3 5" id="KW-1133">Transmembrane helix</keyword>
<dbReference type="InterPro" id="IPR050638">
    <property type="entry name" value="AA-Vitamin_Transporters"/>
</dbReference>
<dbReference type="PANTHER" id="PTHR32322">
    <property type="entry name" value="INNER MEMBRANE TRANSPORTER"/>
    <property type="match status" value="1"/>
</dbReference>
<gene>
    <name evidence="7" type="ORF">ATY37_09570</name>
</gene>
<dbReference type="Pfam" id="PF00892">
    <property type="entry name" value="EamA"/>
    <property type="match status" value="2"/>
</dbReference>
<comment type="subcellular location">
    <subcellularLocation>
        <location evidence="1">Membrane</location>
        <topology evidence="1">Multi-pass membrane protein</topology>
    </subcellularLocation>
</comment>
<accession>A0A151KQV1</accession>
<feature type="transmembrane region" description="Helical" evidence="5">
    <location>
        <begin position="269"/>
        <end position="288"/>
    </location>
</feature>
<feature type="transmembrane region" description="Helical" evidence="5">
    <location>
        <begin position="58"/>
        <end position="80"/>
    </location>
</feature>
<feature type="transmembrane region" description="Helical" evidence="5">
    <location>
        <begin position="114"/>
        <end position="133"/>
    </location>
</feature>
<keyword evidence="4 5" id="KW-0472">Membrane</keyword>
<dbReference type="AlphaFoldDB" id="A0A151KQV1"/>
<dbReference type="RefSeq" id="WP_061898576.1">
    <property type="nucleotide sequence ID" value="NZ_LOBR01000134.1"/>
</dbReference>
<evidence type="ECO:0000256" key="1">
    <source>
        <dbReference type="ARBA" id="ARBA00004141"/>
    </source>
</evidence>
<dbReference type="InterPro" id="IPR037185">
    <property type="entry name" value="EmrE-like"/>
</dbReference>
<dbReference type="SUPFAM" id="SSF103481">
    <property type="entry name" value="Multidrug resistance efflux transporter EmrE"/>
    <property type="match status" value="2"/>
</dbReference>
<comment type="caution">
    <text evidence="7">The sequence shown here is derived from an EMBL/GenBank/DDBJ whole genome shotgun (WGS) entry which is preliminary data.</text>
</comment>
<feature type="transmembrane region" description="Helical" evidence="5">
    <location>
        <begin position="170"/>
        <end position="194"/>
    </location>
</feature>
<reference evidence="8" key="1">
    <citation type="submission" date="2015-12" db="EMBL/GenBank/DDBJ databases">
        <authorList>
            <person name="Shamseldin A."/>
            <person name="Moawad H."/>
            <person name="Abd El-Rahim W.M."/>
            <person name="Sadowsky M.J."/>
        </authorList>
    </citation>
    <scope>NUCLEOTIDE SEQUENCE [LARGE SCALE GENOMIC DNA]</scope>
    <source>
        <strain evidence="8">2538-88</strain>
    </source>
</reference>
<sequence length="308" mass="33346">MSFRDRLLALTIVMVWGVNFVVIKVGLQGMPPLLLAGLRFALVVFPAILFIPRPKLPLKWLCAYGLTISFGQFALLFWALNVGLAAGLASLLLQAQAFITLLFGVLLLKERVRLHNVIAVSIAGIGIYLLAVAQEQGSASVTLFTLVLILGAATCWALGNITNKVIMQRYAVPTMSLIVWSALVPTVAFFIASFVVEGQSQIVDSLVHIEWHNVLSIVYLSLLATIVGYGGWSNLLSRYPTAMVAPLSLLVPVFGLLSAWVLLDENLSVFQILGVVVIALGLVINVFGQSLFSRKVTNEEALAVKNSD</sequence>
<feature type="transmembrane region" description="Helical" evidence="5">
    <location>
        <begin position="214"/>
        <end position="232"/>
    </location>
</feature>
<evidence type="ECO:0000256" key="3">
    <source>
        <dbReference type="ARBA" id="ARBA00022989"/>
    </source>
</evidence>
<name>A0A151KQV1_9VIBR</name>
<feature type="domain" description="EamA" evidence="6">
    <location>
        <begin position="145"/>
        <end position="286"/>
    </location>
</feature>
<feature type="transmembrane region" description="Helical" evidence="5">
    <location>
        <begin position="86"/>
        <end position="107"/>
    </location>
</feature>
<proteinExistence type="predicted"/>